<organism evidence="2">
    <name type="scientific">Gordonia amarae</name>
    <dbReference type="NCBI Taxonomy" id="36821"/>
    <lineage>
        <taxon>Bacteria</taxon>
        <taxon>Bacillati</taxon>
        <taxon>Actinomycetota</taxon>
        <taxon>Actinomycetes</taxon>
        <taxon>Mycobacteriales</taxon>
        <taxon>Gordoniaceae</taxon>
        <taxon>Gordonia</taxon>
    </lineage>
</organism>
<protein>
    <submittedName>
        <fullName evidence="2">Uncharacterized protein</fullName>
    </submittedName>
</protein>
<reference evidence="2" key="1">
    <citation type="journal article" date="2021" name="Nat. Microbiol.">
        <title>Cocultivation of an ultrasmall environmental parasitic bacterium with lytic ability against bacteria associated with wastewater foams.</title>
        <authorList>
            <person name="Batinovic S."/>
            <person name="Rose J.J.A."/>
            <person name="Ratcliffe J."/>
            <person name="Seviour R.J."/>
            <person name="Petrovski S."/>
        </authorList>
    </citation>
    <scope>NUCLEOTIDE SEQUENCE</scope>
    <source>
        <strain evidence="2">CON44</strain>
    </source>
</reference>
<proteinExistence type="predicted"/>
<dbReference type="RefSeq" id="WP_005192476.1">
    <property type="nucleotide sequence ID" value="NZ_CP045804.1"/>
</dbReference>
<accession>A0A857KPK9</accession>
<dbReference type="InterPro" id="IPR007527">
    <property type="entry name" value="Znf_SWIM"/>
</dbReference>
<name>A0A857KPK9_9ACTN</name>
<dbReference type="AlphaFoldDB" id="A0A857KPK9"/>
<dbReference type="PANTHER" id="PTHR38133">
    <property type="entry name" value="SLR1429 PROTEIN"/>
    <property type="match status" value="1"/>
</dbReference>
<evidence type="ECO:0000313" key="2">
    <source>
        <dbReference type="EMBL" id="QHN40461.1"/>
    </source>
</evidence>
<dbReference type="EMBL" id="CP045810">
    <property type="protein sequence ID" value="QHN40461.1"/>
    <property type="molecule type" value="Genomic_DNA"/>
</dbReference>
<dbReference type="PANTHER" id="PTHR38133:SF1">
    <property type="entry name" value="SLR1429 PROTEIN"/>
    <property type="match status" value="1"/>
</dbReference>
<dbReference type="GO" id="GO:0008270">
    <property type="term" value="F:zinc ion binding"/>
    <property type="evidence" value="ECO:0007669"/>
    <property type="project" value="InterPro"/>
</dbReference>
<feature type="compositionally biased region" description="Low complexity" evidence="1">
    <location>
        <begin position="190"/>
        <end position="209"/>
    </location>
</feature>
<feature type="region of interest" description="Disordered" evidence="1">
    <location>
        <begin position="190"/>
        <end position="216"/>
    </location>
</feature>
<gene>
    <name evidence="2" type="ORF">GII30_16075</name>
</gene>
<dbReference type="PROSITE" id="PS50966">
    <property type="entry name" value="ZF_SWIM"/>
    <property type="match status" value="1"/>
</dbReference>
<sequence length="261" mass="27451">MSPRGGSRKATRGYGVTPWSRALCDVVEGRVTGPVDSRRITKARSYFRDRNVRQLSIGSGRVTALVDGSQLEPFEVTLTVRPVHAPTVTSLLRSQNAVDDLLALTRGTQPKALGELVLPTEAADIASSCTCPDETVRCIHVLAVTYEVAAEIDKHATTLLTVMGTDLPELLSAVESLSIGSLSVESLSGSASAEETGMPSAPLAPSAAPALPPLPNPPRMNPILDLDIKTLHAALRASGIPAGDVGEAVDQLAELYDVLLE</sequence>
<evidence type="ECO:0000256" key="1">
    <source>
        <dbReference type="SAM" id="MobiDB-lite"/>
    </source>
</evidence>